<feature type="region of interest" description="Disordered" evidence="1">
    <location>
        <begin position="105"/>
        <end position="172"/>
    </location>
</feature>
<gene>
    <name evidence="3" type="primary">LOC117640388</name>
</gene>
<dbReference type="OrthoDB" id="6618101at2759"/>
<dbReference type="RefSeq" id="XP_034232757.1">
    <property type="nucleotide sequence ID" value="XM_034376866.1"/>
</dbReference>
<dbReference type="FunCoup" id="A0A6P8YFR2">
    <property type="interactions" value="105"/>
</dbReference>
<dbReference type="GeneID" id="117640388"/>
<organism evidence="3">
    <name type="scientific">Thrips palmi</name>
    <name type="common">Melon thrips</name>
    <dbReference type="NCBI Taxonomy" id="161013"/>
    <lineage>
        <taxon>Eukaryota</taxon>
        <taxon>Metazoa</taxon>
        <taxon>Ecdysozoa</taxon>
        <taxon>Arthropoda</taxon>
        <taxon>Hexapoda</taxon>
        <taxon>Insecta</taxon>
        <taxon>Pterygota</taxon>
        <taxon>Neoptera</taxon>
        <taxon>Paraneoptera</taxon>
        <taxon>Thysanoptera</taxon>
        <taxon>Terebrantia</taxon>
        <taxon>Thripoidea</taxon>
        <taxon>Thripidae</taxon>
        <taxon>Thrips</taxon>
    </lineage>
</organism>
<feature type="compositionally biased region" description="Low complexity" evidence="1">
    <location>
        <begin position="337"/>
        <end position="350"/>
    </location>
</feature>
<sequence>MLSYMIPPSEDKAGSSPQQAAHRQQPMVPMVHKARARQHPAEPPPPPPASNGHPNGRTNGVEVPVNGQHHSAATTVVVNDGGSTTTTTTFSSTSSINGTVHTTKKIIKTHRDQPVLAPASYGGMSTESSASSLSTAASEQANTPTSSCGDKPKPKLLANGTKNPGLKRVSFGSSKGSMVETLIYESPLQEEPELTTPTYDHLTGPVIDPALIENDPSGAAGADRVRVTFFESSKPQVVEGSDVLTPDALDAPLGAMAADTTHGYHRQNSTDSGWDNPFRPDGDLSREADEIVELIKGGKPITTPASAAPGSPGHNPLAGDSLKAQHSSPVTSTPHKNGQNGQNGAAAAQAKPAGSVDVTRGTVTGGDQAQVEHITLKKKPKCKCCIVQ</sequence>
<reference evidence="3" key="1">
    <citation type="submission" date="2025-08" db="UniProtKB">
        <authorList>
            <consortium name="RefSeq"/>
        </authorList>
    </citation>
    <scope>IDENTIFICATION</scope>
    <source>
        <tissue evidence="3">Total insect</tissue>
    </source>
</reference>
<feature type="region of interest" description="Disordered" evidence="1">
    <location>
        <begin position="300"/>
        <end position="372"/>
    </location>
</feature>
<evidence type="ECO:0000313" key="3">
    <source>
        <dbReference type="RefSeq" id="XP_034232757.1"/>
    </source>
</evidence>
<dbReference type="Proteomes" id="UP000515158">
    <property type="component" value="Unplaced"/>
</dbReference>
<protein>
    <submittedName>
        <fullName evidence="3">Uncharacterized protein LOC117640388</fullName>
    </submittedName>
</protein>
<feature type="compositionally biased region" description="Low complexity" evidence="1">
    <location>
        <begin position="125"/>
        <end position="139"/>
    </location>
</feature>
<proteinExistence type="predicted"/>
<dbReference type="InParanoid" id="A0A6P8YFR2"/>
<evidence type="ECO:0000313" key="2">
    <source>
        <dbReference type="Proteomes" id="UP000515158"/>
    </source>
</evidence>
<feature type="region of interest" description="Disordered" evidence="1">
    <location>
        <begin position="263"/>
        <end position="284"/>
    </location>
</feature>
<evidence type="ECO:0000256" key="1">
    <source>
        <dbReference type="SAM" id="MobiDB-lite"/>
    </source>
</evidence>
<dbReference type="KEGG" id="tpal:117640388"/>
<feature type="compositionally biased region" description="Polar residues" evidence="1">
    <location>
        <begin position="324"/>
        <end position="336"/>
    </location>
</feature>
<name>A0A6P8YFR2_THRPL</name>
<dbReference type="AlphaFoldDB" id="A0A6P8YFR2"/>
<keyword evidence="2" id="KW-1185">Reference proteome</keyword>
<feature type="region of interest" description="Disordered" evidence="1">
    <location>
        <begin position="1"/>
        <end position="65"/>
    </location>
</feature>
<accession>A0A6P8YFR2</accession>